<gene>
    <name evidence="1" type="ORF">EDC17_101172</name>
</gene>
<evidence type="ECO:0000313" key="2">
    <source>
        <dbReference type="Proteomes" id="UP000295197"/>
    </source>
</evidence>
<dbReference type="AlphaFoldDB" id="A0A4R3VUG9"/>
<dbReference type="EMBL" id="SMBZ01000011">
    <property type="protein sequence ID" value="TCV17153.1"/>
    <property type="molecule type" value="Genomic_DNA"/>
</dbReference>
<sequence length="67" mass="7934">MKTTFVNEGHIGQINQGYTLSNGKIIKSVLFTDDCQSPIRYYLKYYYQNLEITREMFEIYKRTLGVV</sequence>
<organism evidence="1 2">
    <name type="scientific">Sphingobacterium alimentarium</name>
    <dbReference type="NCBI Taxonomy" id="797292"/>
    <lineage>
        <taxon>Bacteria</taxon>
        <taxon>Pseudomonadati</taxon>
        <taxon>Bacteroidota</taxon>
        <taxon>Sphingobacteriia</taxon>
        <taxon>Sphingobacteriales</taxon>
        <taxon>Sphingobacteriaceae</taxon>
        <taxon>Sphingobacterium</taxon>
    </lineage>
</organism>
<evidence type="ECO:0000313" key="1">
    <source>
        <dbReference type="EMBL" id="TCV17153.1"/>
    </source>
</evidence>
<dbReference type="Proteomes" id="UP000295197">
    <property type="component" value="Unassembled WGS sequence"/>
</dbReference>
<name>A0A4R3VUG9_9SPHI</name>
<keyword evidence="2" id="KW-1185">Reference proteome</keyword>
<protein>
    <submittedName>
        <fullName evidence="1">Uncharacterized protein</fullName>
    </submittedName>
</protein>
<comment type="caution">
    <text evidence="1">The sequence shown here is derived from an EMBL/GenBank/DDBJ whole genome shotgun (WGS) entry which is preliminary data.</text>
</comment>
<proteinExistence type="predicted"/>
<reference evidence="1 2" key="1">
    <citation type="submission" date="2019-03" db="EMBL/GenBank/DDBJ databases">
        <title>Genomic Encyclopedia of Type Strains, Phase IV (KMG-IV): sequencing the most valuable type-strain genomes for metagenomic binning, comparative biology and taxonomic classification.</title>
        <authorList>
            <person name="Goeker M."/>
        </authorList>
    </citation>
    <scope>NUCLEOTIDE SEQUENCE [LARGE SCALE GENOMIC DNA]</scope>
    <source>
        <strain evidence="1 2">DSM 22362</strain>
    </source>
</reference>
<accession>A0A4R3VUG9</accession>